<reference evidence="3 4" key="1">
    <citation type="submission" date="2023-04" db="EMBL/GenBank/DDBJ databases">
        <authorList>
            <person name="Hsu D."/>
        </authorList>
    </citation>
    <scope>NUCLEOTIDE SEQUENCE [LARGE SCALE GENOMIC DNA]</scope>
    <source>
        <strain evidence="3 4">MK1</strain>
    </source>
</reference>
<gene>
    <name evidence="3" type="ORF">MFMK1_003502</name>
</gene>
<name>A0AAU0URA7_9FIRM</name>
<organism evidence="3 4">
    <name type="scientific">Metallumcola ferriviriculae</name>
    <dbReference type="NCBI Taxonomy" id="3039180"/>
    <lineage>
        <taxon>Bacteria</taxon>
        <taxon>Bacillati</taxon>
        <taxon>Bacillota</taxon>
        <taxon>Clostridia</taxon>
        <taxon>Neomoorellales</taxon>
        <taxon>Desulfitibacteraceae</taxon>
        <taxon>Metallumcola</taxon>
    </lineage>
</organism>
<keyword evidence="3" id="KW-0969">Cilium</keyword>
<dbReference type="KEGG" id="dbc:MFMK1_003502"/>
<sequence>MEQTFEELMGALKKEREIIDELVELAETETQLLINSDVQGLMQLVNTQQQAGNKLANLEKERLVLEKRLAGELSFEDENVRLTELIKAAGVSVPAGLQFLAEGMKKRYYQLGALNETNKLLIKQSLGYANKMLSVILPQRKTTYQESGAVKLANNASRLDQTV</sequence>
<protein>
    <submittedName>
        <fullName evidence="3">Flagellar protein FlgN</fullName>
    </submittedName>
</protein>
<keyword evidence="3" id="KW-0282">Flagellum</keyword>
<dbReference type="AlphaFoldDB" id="A0AAU0URA7"/>
<keyword evidence="2" id="KW-0175">Coiled coil</keyword>
<dbReference type="Gene3D" id="1.20.58.300">
    <property type="entry name" value="FlgN-like"/>
    <property type="match status" value="1"/>
</dbReference>
<feature type="coiled-coil region" evidence="2">
    <location>
        <begin position="41"/>
        <end position="68"/>
    </location>
</feature>
<keyword evidence="1" id="KW-1005">Bacterial flagellum biogenesis</keyword>
<evidence type="ECO:0000313" key="3">
    <source>
        <dbReference type="EMBL" id="WRO23637.1"/>
    </source>
</evidence>
<proteinExistence type="predicted"/>
<dbReference type="Proteomes" id="UP001329915">
    <property type="component" value="Chromosome"/>
</dbReference>
<keyword evidence="4" id="KW-1185">Reference proteome</keyword>
<evidence type="ECO:0000256" key="1">
    <source>
        <dbReference type="ARBA" id="ARBA00022795"/>
    </source>
</evidence>
<dbReference type="EMBL" id="CP121694">
    <property type="protein sequence ID" value="WRO23637.1"/>
    <property type="molecule type" value="Genomic_DNA"/>
</dbReference>
<dbReference type="InterPro" id="IPR036679">
    <property type="entry name" value="FlgN-like_sf"/>
</dbReference>
<evidence type="ECO:0000256" key="2">
    <source>
        <dbReference type="SAM" id="Coils"/>
    </source>
</evidence>
<accession>A0AAU0URA7</accession>
<evidence type="ECO:0000313" key="4">
    <source>
        <dbReference type="Proteomes" id="UP001329915"/>
    </source>
</evidence>
<dbReference type="InterPro" id="IPR007809">
    <property type="entry name" value="FlgN-like"/>
</dbReference>
<keyword evidence="3" id="KW-0966">Cell projection</keyword>
<dbReference type="GO" id="GO:0044780">
    <property type="term" value="P:bacterial-type flagellum assembly"/>
    <property type="evidence" value="ECO:0007669"/>
    <property type="project" value="InterPro"/>
</dbReference>
<dbReference type="Pfam" id="PF05130">
    <property type="entry name" value="FlgN"/>
    <property type="match status" value="1"/>
</dbReference>
<dbReference type="SUPFAM" id="SSF140566">
    <property type="entry name" value="FlgN-like"/>
    <property type="match status" value="1"/>
</dbReference>
<dbReference type="RefSeq" id="WP_366923014.1">
    <property type="nucleotide sequence ID" value="NZ_CP121694.1"/>
</dbReference>